<gene>
    <name evidence="10" type="ORF">OGAPHI_003486</name>
</gene>
<keyword evidence="3 9" id="KW-0812">Transmembrane</keyword>
<comment type="subcellular location">
    <subcellularLocation>
        <location evidence="1">Membrane</location>
        <topology evidence="1">Multi-pass membrane protein</topology>
    </subcellularLocation>
</comment>
<evidence type="ECO:0000256" key="5">
    <source>
        <dbReference type="ARBA" id="ARBA00022989"/>
    </source>
</evidence>
<dbReference type="GO" id="GO:0016811">
    <property type="term" value="F:hydrolase activity, acting on carbon-nitrogen (but not peptide) bonds, in linear amides"/>
    <property type="evidence" value="ECO:0007669"/>
    <property type="project" value="InterPro"/>
</dbReference>
<evidence type="ECO:0000256" key="9">
    <source>
        <dbReference type="SAM" id="Phobius"/>
    </source>
</evidence>
<dbReference type="OrthoDB" id="187171at2759"/>
<dbReference type="GO" id="GO:0046513">
    <property type="term" value="P:ceramide biosynthetic process"/>
    <property type="evidence" value="ECO:0007669"/>
    <property type="project" value="TreeGrafter"/>
</dbReference>
<evidence type="ECO:0000256" key="8">
    <source>
        <dbReference type="PIRSR" id="PIRSR608901-2"/>
    </source>
</evidence>
<keyword evidence="8" id="KW-0862">Zinc</keyword>
<dbReference type="GO" id="GO:0046872">
    <property type="term" value="F:metal ion binding"/>
    <property type="evidence" value="ECO:0007669"/>
    <property type="project" value="UniProtKB-KW"/>
</dbReference>
<evidence type="ECO:0000313" key="11">
    <source>
        <dbReference type="Proteomes" id="UP000769157"/>
    </source>
</evidence>
<evidence type="ECO:0000256" key="2">
    <source>
        <dbReference type="ARBA" id="ARBA00009780"/>
    </source>
</evidence>
<name>A0A9P8P7J9_9ASCO</name>
<dbReference type="InterPro" id="IPR008901">
    <property type="entry name" value="ACER"/>
</dbReference>
<accession>A0A9P8P7J9</accession>
<keyword evidence="11" id="KW-1185">Reference proteome</keyword>
<keyword evidence="4" id="KW-0378">Hydrolase</keyword>
<feature type="binding site" evidence="8">
    <location>
        <position position="88"/>
    </location>
    <ligand>
        <name>Zn(2+)</name>
        <dbReference type="ChEBI" id="CHEBI:29105"/>
        <note>catalytic</note>
    </ligand>
</feature>
<feature type="binding site" evidence="7">
    <location>
        <position position="27"/>
    </location>
    <ligand>
        <name>Ca(2+)</name>
        <dbReference type="ChEBI" id="CHEBI:29108"/>
    </ligand>
</feature>
<organism evidence="10 11">
    <name type="scientific">Ogataea philodendri</name>
    <dbReference type="NCBI Taxonomy" id="1378263"/>
    <lineage>
        <taxon>Eukaryota</taxon>
        <taxon>Fungi</taxon>
        <taxon>Dikarya</taxon>
        <taxon>Ascomycota</taxon>
        <taxon>Saccharomycotina</taxon>
        <taxon>Pichiomycetes</taxon>
        <taxon>Pichiales</taxon>
        <taxon>Pichiaceae</taxon>
        <taxon>Ogataea</taxon>
    </lineage>
</organism>
<feature type="binding site" evidence="7">
    <location>
        <position position="26"/>
    </location>
    <ligand>
        <name>Ca(2+)</name>
        <dbReference type="ChEBI" id="CHEBI:29108"/>
    </ligand>
</feature>
<feature type="transmembrane region" description="Helical" evidence="9">
    <location>
        <begin position="233"/>
        <end position="252"/>
    </location>
</feature>
<keyword evidence="6 9" id="KW-0472">Membrane</keyword>
<feature type="transmembrane region" description="Helical" evidence="9">
    <location>
        <begin position="101"/>
        <end position="118"/>
    </location>
</feature>
<sequence length="282" mass="32972">MVFFDYPDKLPDSYVGFWGPVTATIDWCEENYILSPYIAEVVNSFTNFAFVALAIYHLYSTYKNQFGGLYVYISLGFASVGIGSFLFHMTLLYEYQLMDELPMVYVTALPFGYIFSWNQPPVKRYLWRIGTFVVTALFTYIYIFVHRDPTIHQIFYAILNFGVIYKTIKTIHSVVTDPASRKTLYKMLVLAVSLFIFGFFIWNMDFVLCSQLTDVRRNILGLPLGVFTEGHGWWHIFTGLGVYYFIIYNQILSTWMSGRQDSYKLVWHGIFAEVQLQKEKDE</sequence>
<feature type="transmembrane region" description="Helical" evidence="9">
    <location>
        <begin position="69"/>
        <end position="89"/>
    </location>
</feature>
<evidence type="ECO:0000256" key="6">
    <source>
        <dbReference type="ARBA" id="ARBA00023136"/>
    </source>
</evidence>
<feature type="transmembrane region" description="Helical" evidence="9">
    <location>
        <begin position="151"/>
        <end position="168"/>
    </location>
</feature>
<evidence type="ECO:0000256" key="1">
    <source>
        <dbReference type="ARBA" id="ARBA00004141"/>
    </source>
</evidence>
<dbReference type="AlphaFoldDB" id="A0A9P8P7J9"/>
<dbReference type="PANTHER" id="PTHR46187:SF3">
    <property type="entry name" value="ALKALINE CERAMIDASE 3"/>
    <property type="match status" value="1"/>
</dbReference>
<feature type="binding site" evidence="7">
    <location>
        <position position="40"/>
    </location>
    <ligand>
        <name>Ca(2+)</name>
        <dbReference type="ChEBI" id="CHEBI:29108"/>
    </ligand>
</feature>
<dbReference type="GeneID" id="70235451"/>
<comment type="cofactor">
    <cofactor evidence="8">
        <name>Zn(2+)</name>
        <dbReference type="ChEBI" id="CHEBI:29105"/>
    </cofactor>
</comment>
<keyword evidence="5 9" id="KW-1133">Transmembrane helix</keyword>
<dbReference type="RefSeq" id="XP_046061621.1">
    <property type="nucleotide sequence ID" value="XM_046204465.1"/>
</dbReference>
<dbReference type="Pfam" id="PF05875">
    <property type="entry name" value="Ceramidase"/>
    <property type="match status" value="1"/>
</dbReference>
<evidence type="ECO:0000313" key="10">
    <source>
        <dbReference type="EMBL" id="KAH3666490.1"/>
    </source>
</evidence>
<dbReference type="GO" id="GO:0046514">
    <property type="term" value="P:ceramide catabolic process"/>
    <property type="evidence" value="ECO:0007669"/>
    <property type="project" value="TreeGrafter"/>
</dbReference>
<feature type="binding site" evidence="7">
    <location>
        <position position="31"/>
    </location>
    <ligand>
        <name>Ca(2+)</name>
        <dbReference type="ChEBI" id="CHEBI:29108"/>
    </ligand>
</feature>
<evidence type="ECO:0000256" key="3">
    <source>
        <dbReference type="ARBA" id="ARBA00022692"/>
    </source>
</evidence>
<dbReference type="PANTHER" id="PTHR46187">
    <property type="entry name" value="ALKALINE CERAMIDASE 3"/>
    <property type="match status" value="1"/>
</dbReference>
<feature type="transmembrane region" description="Helical" evidence="9">
    <location>
        <begin position="37"/>
        <end position="57"/>
    </location>
</feature>
<reference evidence="10" key="2">
    <citation type="submission" date="2021-01" db="EMBL/GenBank/DDBJ databases">
        <authorList>
            <person name="Schikora-Tamarit M.A."/>
        </authorList>
    </citation>
    <scope>NUCLEOTIDE SEQUENCE</scope>
    <source>
        <strain evidence="10">CBS6075</strain>
    </source>
</reference>
<keyword evidence="7" id="KW-0479">Metal-binding</keyword>
<feature type="transmembrane region" description="Helical" evidence="9">
    <location>
        <begin position="125"/>
        <end position="145"/>
    </location>
</feature>
<dbReference type="EMBL" id="JAEUBE010000255">
    <property type="protein sequence ID" value="KAH3666490.1"/>
    <property type="molecule type" value="Genomic_DNA"/>
</dbReference>
<feature type="binding site" evidence="7">
    <location>
        <position position="29"/>
    </location>
    <ligand>
        <name>Ca(2+)</name>
        <dbReference type="ChEBI" id="CHEBI:29108"/>
    </ligand>
</feature>
<comment type="similarity">
    <text evidence="2">Belongs to the alkaline ceramidase family.</text>
</comment>
<protein>
    <submittedName>
        <fullName evidence="10">Uncharacterized protein</fullName>
    </submittedName>
</protein>
<evidence type="ECO:0000256" key="4">
    <source>
        <dbReference type="ARBA" id="ARBA00022801"/>
    </source>
</evidence>
<feature type="transmembrane region" description="Helical" evidence="9">
    <location>
        <begin position="188"/>
        <end position="213"/>
    </location>
</feature>
<evidence type="ECO:0000256" key="7">
    <source>
        <dbReference type="PIRSR" id="PIRSR608901-1"/>
    </source>
</evidence>
<comment type="caution">
    <text evidence="10">The sequence shown here is derived from an EMBL/GenBank/DDBJ whole genome shotgun (WGS) entry which is preliminary data.</text>
</comment>
<feature type="binding site" evidence="8">
    <location>
        <position position="235"/>
    </location>
    <ligand>
        <name>Zn(2+)</name>
        <dbReference type="ChEBI" id="CHEBI:29105"/>
        <note>catalytic</note>
    </ligand>
</feature>
<dbReference type="GO" id="GO:0005789">
    <property type="term" value="C:endoplasmic reticulum membrane"/>
    <property type="evidence" value="ECO:0007669"/>
    <property type="project" value="TreeGrafter"/>
</dbReference>
<feature type="binding site" evidence="8">
    <location>
        <position position="231"/>
    </location>
    <ligand>
        <name>Zn(2+)</name>
        <dbReference type="ChEBI" id="CHEBI:29105"/>
        <note>catalytic</note>
    </ligand>
</feature>
<dbReference type="Proteomes" id="UP000769157">
    <property type="component" value="Unassembled WGS sequence"/>
</dbReference>
<keyword evidence="7" id="KW-0106">Calcium</keyword>
<reference evidence="10" key="1">
    <citation type="journal article" date="2021" name="Open Biol.">
        <title>Shared evolutionary footprints suggest mitochondrial oxidative damage underlies multiple complex I losses in fungi.</title>
        <authorList>
            <person name="Schikora-Tamarit M.A."/>
            <person name="Marcet-Houben M."/>
            <person name="Nosek J."/>
            <person name="Gabaldon T."/>
        </authorList>
    </citation>
    <scope>NUCLEOTIDE SEQUENCE</scope>
    <source>
        <strain evidence="10">CBS6075</strain>
    </source>
</reference>
<proteinExistence type="inferred from homology"/>